<keyword evidence="2" id="KW-1185">Reference proteome</keyword>
<name>A0A917TC18_9ACTN</name>
<dbReference type="Proteomes" id="UP000655208">
    <property type="component" value="Unassembled WGS sequence"/>
</dbReference>
<organism evidence="1 2">
    <name type="scientific">Nakamurella endophytica</name>
    <dbReference type="NCBI Taxonomy" id="1748367"/>
    <lineage>
        <taxon>Bacteria</taxon>
        <taxon>Bacillati</taxon>
        <taxon>Actinomycetota</taxon>
        <taxon>Actinomycetes</taxon>
        <taxon>Nakamurellales</taxon>
        <taxon>Nakamurellaceae</taxon>
        <taxon>Nakamurella</taxon>
    </lineage>
</organism>
<accession>A0A917TC18</accession>
<evidence type="ECO:0000313" key="2">
    <source>
        <dbReference type="Proteomes" id="UP000655208"/>
    </source>
</evidence>
<dbReference type="InterPro" id="IPR019587">
    <property type="entry name" value="Polyketide_cyclase/dehydratase"/>
</dbReference>
<dbReference type="SUPFAM" id="SSF55961">
    <property type="entry name" value="Bet v1-like"/>
    <property type="match status" value="1"/>
</dbReference>
<comment type="caution">
    <text evidence="1">The sequence shown here is derived from an EMBL/GenBank/DDBJ whole genome shotgun (WGS) entry which is preliminary data.</text>
</comment>
<dbReference type="Gene3D" id="3.30.530.20">
    <property type="match status" value="1"/>
</dbReference>
<dbReference type="AlphaFoldDB" id="A0A917TC18"/>
<sequence>MAATTTRDLECPPSAVFDVLRDGWLYAVWVVGAGRIRDVEPGWPAVGTKIHHSVGSWPALIDDTTSVLEMEPDRLLKLRGRAWPAGEAEITITLSPTADGCRVAITEDAVKGPGTLIPPAVRHALLHWRNTETLRRLDYVATGRARG</sequence>
<evidence type="ECO:0000313" key="1">
    <source>
        <dbReference type="EMBL" id="GGM16716.1"/>
    </source>
</evidence>
<dbReference type="Pfam" id="PF10604">
    <property type="entry name" value="Polyketide_cyc2"/>
    <property type="match status" value="1"/>
</dbReference>
<reference evidence="1" key="2">
    <citation type="submission" date="2020-09" db="EMBL/GenBank/DDBJ databases">
        <authorList>
            <person name="Sun Q."/>
            <person name="Zhou Y."/>
        </authorList>
    </citation>
    <scope>NUCLEOTIDE SEQUENCE</scope>
    <source>
        <strain evidence="1">CGMCC 4.7308</strain>
    </source>
</reference>
<reference evidence="1" key="1">
    <citation type="journal article" date="2014" name="Int. J. Syst. Evol. Microbiol.">
        <title>Complete genome sequence of Corynebacterium casei LMG S-19264T (=DSM 44701T), isolated from a smear-ripened cheese.</title>
        <authorList>
            <consortium name="US DOE Joint Genome Institute (JGI-PGF)"/>
            <person name="Walter F."/>
            <person name="Albersmeier A."/>
            <person name="Kalinowski J."/>
            <person name="Ruckert C."/>
        </authorList>
    </citation>
    <scope>NUCLEOTIDE SEQUENCE</scope>
    <source>
        <strain evidence="1">CGMCC 4.7308</strain>
    </source>
</reference>
<dbReference type="EMBL" id="BMNA01000016">
    <property type="protein sequence ID" value="GGM16716.1"/>
    <property type="molecule type" value="Genomic_DNA"/>
</dbReference>
<dbReference type="InterPro" id="IPR023393">
    <property type="entry name" value="START-like_dom_sf"/>
</dbReference>
<protein>
    <submittedName>
        <fullName evidence="1">Polyketide cyclase</fullName>
    </submittedName>
</protein>
<gene>
    <name evidence="1" type="ORF">GCM10011594_41000</name>
</gene>
<proteinExistence type="predicted"/>